<evidence type="ECO:0000313" key="2">
    <source>
        <dbReference type="Proteomes" id="UP000800041"/>
    </source>
</evidence>
<protein>
    <recommendedName>
        <fullName evidence="3">Ankyrin</fullName>
    </recommendedName>
</protein>
<gene>
    <name evidence="1" type="ORF">K402DRAFT_452572</name>
</gene>
<accession>A0A6G1H6Y6</accession>
<dbReference type="Proteomes" id="UP000800041">
    <property type="component" value="Unassembled WGS sequence"/>
</dbReference>
<dbReference type="PANTHER" id="PTHR24198">
    <property type="entry name" value="ANKYRIN REPEAT AND PROTEIN KINASE DOMAIN-CONTAINING PROTEIN"/>
    <property type="match status" value="1"/>
</dbReference>
<evidence type="ECO:0000313" key="1">
    <source>
        <dbReference type="EMBL" id="KAF1988822.1"/>
    </source>
</evidence>
<keyword evidence="2" id="KW-1185">Reference proteome</keyword>
<reference evidence="1" key="1">
    <citation type="journal article" date="2020" name="Stud. Mycol.">
        <title>101 Dothideomycetes genomes: a test case for predicting lifestyles and emergence of pathogens.</title>
        <authorList>
            <person name="Haridas S."/>
            <person name="Albert R."/>
            <person name="Binder M."/>
            <person name="Bloem J."/>
            <person name="Labutti K."/>
            <person name="Salamov A."/>
            <person name="Andreopoulos B."/>
            <person name="Baker S."/>
            <person name="Barry K."/>
            <person name="Bills G."/>
            <person name="Bluhm B."/>
            <person name="Cannon C."/>
            <person name="Castanera R."/>
            <person name="Culley D."/>
            <person name="Daum C."/>
            <person name="Ezra D."/>
            <person name="Gonzalez J."/>
            <person name="Henrissat B."/>
            <person name="Kuo A."/>
            <person name="Liang C."/>
            <person name="Lipzen A."/>
            <person name="Lutzoni F."/>
            <person name="Magnuson J."/>
            <person name="Mondo S."/>
            <person name="Nolan M."/>
            <person name="Ohm R."/>
            <person name="Pangilinan J."/>
            <person name="Park H.-J."/>
            <person name="Ramirez L."/>
            <person name="Alfaro M."/>
            <person name="Sun H."/>
            <person name="Tritt A."/>
            <person name="Yoshinaga Y."/>
            <person name="Zwiers L.-H."/>
            <person name="Turgeon B."/>
            <person name="Goodwin S."/>
            <person name="Spatafora J."/>
            <person name="Crous P."/>
            <person name="Grigoriev I."/>
        </authorList>
    </citation>
    <scope>NUCLEOTIDE SEQUENCE</scope>
    <source>
        <strain evidence="1">CBS 113979</strain>
    </source>
</reference>
<dbReference type="InterPro" id="IPR036770">
    <property type="entry name" value="Ankyrin_rpt-contain_sf"/>
</dbReference>
<dbReference type="PANTHER" id="PTHR24198:SF165">
    <property type="entry name" value="ANKYRIN REPEAT-CONTAINING PROTEIN-RELATED"/>
    <property type="match status" value="1"/>
</dbReference>
<proteinExistence type="predicted"/>
<sequence length="406" mass="45055">MYLLDLPAEVANELAQYHRDSALYSTVYQSYLSAASTCAASANQGEALGLGIWHVLPSLRTEQELRRSCYTVSAWLGNVDMLAHFMDPEDINPSSHYFGRPLSAAARQGHKDVIELLLGSMRARNLPLKSHILGGIQDIQRRQALPAACLGGHIDIVQDLLKASCEQNEDANDFLQDFDKLNFSFAYAAEKNNHEIKDFVLTDCISRCDKDEFEAHLKMAFIEACESCAYDVAVLLLQQYSFASLVGPEDYDLAISSVARSGHNQMVLLLLSYRLTISPDFDRKTVNVEAITLAAERGHNSTLGIMFDYHLSSDDMEPAEDVSRLKRQLASAALLGVCSGRRVDTLSFLNSQYGFDVFTATTQARDEALLEAVRNGLDGMVRTFALAGCDLGHKIQVPLDRQCWRL</sequence>
<dbReference type="SUPFAM" id="SSF48403">
    <property type="entry name" value="Ankyrin repeat"/>
    <property type="match status" value="1"/>
</dbReference>
<dbReference type="EMBL" id="ML977147">
    <property type="protein sequence ID" value="KAF1988822.1"/>
    <property type="molecule type" value="Genomic_DNA"/>
</dbReference>
<evidence type="ECO:0008006" key="3">
    <source>
        <dbReference type="Google" id="ProtNLM"/>
    </source>
</evidence>
<name>A0A6G1H6Y6_9PEZI</name>
<dbReference type="AlphaFoldDB" id="A0A6G1H6Y6"/>
<dbReference type="OrthoDB" id="3799607at2759"/>
<organism evidence="1 2">
    <name type="scientific">Aulographum hederae CBS 113979</name>
    <dbReference type="NCBI Taxonomy" id="1176131"/>
    <lineage>
        <taxon>Eukaryota</taxon>
        <taxon>Fungi</taxon>
        <taxon>Dikarya</taxon>
        <taxon>Ascomycota</taxon>
        <taxon>Pezizomycotina</taxon>
        <taxon>Dothideomycetes</taxon>
        <taxon>Pleosporomycetidae</taxon>
        <taxon>Aulographales</taxon>
        <taxon>Aulographaceae</taxon>
    </lineage>
</organism>
<dbReference type="Gene3D" id="1.25.40.20">
    <property type="entry name" value="Ankyrin repeat-containing domain"/>
    <property type="match status" value="1"/>
</dbReference>